<dbReference type="Proteomes" id="UP000885738">
    <property type="component" value="Unassembled WGS sequence"/>
</dbReference>
<dbReference type="AlphaFoldDB" id="A0A7C1ZMX1"/>
<evidence type="ECO:0000313" key="1">
    <source>
        <dbReference type="EMBL" id="HEC68525.1"/>
    </source>
</evidence>
<comment type="caution">
    <text evidence="1">The sequence shown here is derived from an EMBL/GenBank/DDBJ whole genome shotgun (WGS) entry which is preliminary data.</text>
</comment>
<proteinExistence type="predicted"/>
<accession>A0A7C1ZMX1</accession>
<protein>
    <recommendedName>
        <fullName evidence="2">Periplasmic heavy metal sensor</fullName>
    </recommendedName>
</protein>
<sequence>MKKLVMLLICVLGIMSISWGESFRTFKDVKKQVITLRNWELMQEFNLEGERATEVFNILKKYDDEREKILVKRRQLLKNLKEKVENPAIPEEELTKLVKEVKEIDVQLVELRGKEIKALSKVFSIREIGKYVLFMERFPRMMREALRMHRMQRRGLEEK</sequence>
<name>A0A7C1ZMX1_DESA2</name>
<dbReference type="EMBL" id="DRIH01000253">
    <property type="protein sequence ID" value="HEC68525.1"/>
    <property type="molecule type" value="Genomic_DNA"/>
</dbReference>
<evidence type="ECO:0008006" key="2">
    <source>
        <dbReference type="Google" id="ProtNLM"/>
    </source>
</evidence>
<reference evidence="1" key="1">
    <citation type="journal article" date="2020" name="mSystems">
        <title>Genome- and Community-Level Interaction Insights into Carbon Utilization and Element Cycling Functions of Hydrothermarchaeota in Hydrothermal Sediment.</title>
        <authorList>
            <person name="Zhou Z."/>
            <person name="Liu Y."/>
            <person name="Xu W."/>
            <person name="Pan J."/>
            <person name="Luo Z.H."/>
            <person name="Li M."/>
        </authorList>
    </citation>
    <scope>NUCLEOTIDE SEQUENCE [LARGE SCALE GENOMIC DNA]</scope>
    <source>
        <strain evidence="1">HyVt-389</strain>
    </source>
</reference>
<gene>
    <name evidence="1" type="ORF">ENI35_06960</name>
</gene>
<organism evidence="1">
    <name type="scientific">Desulfofervidus auxilii</name>
    <dbReference type="NCBI Taxonomy" id="1621989"/>
    <lineage>
        <taxon>Bacteria</taxon>
        <taxon>Pseudomonadati</taxon>
        <taxon>Thermodesulfobacteriota</taxon>
        <taxon>Candidatus Desulfofervidia</taxon>
        <taxon>Candidatus Desulfofervidales</taxon>
        <taxon>Candidatus Desulfofervidaceae</taxon>
        <taxon>Candidatus Desulfofervidus</taxon>
    </lineage>
</organism>